<evidence type="ECO:0000313" key="17">
    <source>
        <dbReference type="EMBL" id="DAA35191.1"/>
    </source>
</evidence>
<dbReference type="InterPro" id="IPR043502">
    <property type="entry name" value="DNA/RNA_pol_sf"/>
</dbReference>
<keyword evidence="6 14" id="KW-0548">Nucleotidyltransferase</keyword>
<dbReference type="CDD" id="cd01648">
    <property type="entry name" value="TERT"/>
    <property type="match status" value="1"/>
</dbReference>
<keyword evidence="10 14" id="KW-0695">RNA-directed DNA polymerase</keyword>
<evidence type="ECO:0000256" key="2">
    <source>
        <dbReference type="ARBA" id="ARBA00012493"/>
    </source>
</evidence>
<dbReference type="Pfam" id="PF12009">
    <property type="entry name" value="Telomerase_RBD"/>
    <property type="match status" value="1"/>
</dbReference>
<comment type="subcellular location">
    <subcellularLocation>
        <location evidence="14">Nucleus</location>
    </subcellularLocation>
    <subcellularLocation>
        <location evidence="14">Chromosome</location>
        <location evidence="14">Telomere</location>
    </subcellularLocation>
</comment>
<evidence type="ECO:0000256" key="4">
    <source>
        <dbReference type="ARBA" id="ARBA00022454"/>
    </source>
</evidence>
<dbReference type="InterPro" id="IPR049915">
    <property type="entry name" value="TERT_TEN"/>
</dbReference>
<feature type="compositionally biased region" description="Polar residues" evidence="15">
    <location>
        <begin position="478"/>
        <end position="489"/>
    </location>
</feature>
<organism evidence="17">
    <name type="scientific">Helobdella robusta</name>
    <name type="common">Californian leech</name>
    <dbReference type="NCBI Taxonomy" id="6412"/>
    <lineage>
        <taxon>Eukaryota</taxon>
        <taxon>Metazoa</taxon>
        <taxon>Spiralia</taxon>
        <taxon>Lophotrochozoa</taxon>
        <taxon>Annelida</taxon>
        <taxon>Clitellata</taxon>
        <taxon>Hirudinea</taxon>
        <taxon>Rhynchobdellida</taxon>
        <taxon>Glossiphoniidae</taxon>
        <taxon>Helobdella</taxon>
    </lineage>
</organism>
<dbReference type="InterPro" id="IPR021891">
    <property type="entry name" value="Telomerase_RBD"/>
</dbReference>
<evidence type="ECO:0000256" key="7">
    <source>
        <dbReference type="ARBA" id="ARBA00022723"/>
    </source>
</evidence>
<evidence type="ECO:0000259" key="16">
    <source>
        <dbReference type="PROSITE" id="PS50878"/>
    </source>
</evidence>
<keyword evidence="4 14" id="KW-0158">Chromosome</keyword>
<accession>J7SF03</accession>
<dbReference type="Gene3D" id="1.10.132.70">
    <property type="match status" value="1"/>
</dbReference>
<evidence type="ECO:0000256" key="5">
    <source>
        <dbReference type="ARBA" id="ARBA00022679"/>
    </source>
</evidence>
<dbReference type="Gene3D" id="1.10.357.90">
    <property type="match status" value="1"/>
</dbReference>
<gene>
    <name evidence="17" type="primary">TERT</name>
</gene>
<dbReference type="GO" id="GO:0003677">
    <property type="term" value="F:DNA binding"/>
    <property type="evidence" value="ECO:0007669"/>
    <property type="project" value="InterPro"/>
</dbReference>
<dbReference type="Pfam" id="PF11474">
    <property type="entry name" value="TEN_TERT"/>
    <property type="match status" value="1"/>
</dbReference>
<feature type="compositionally biased region" description="Polar residues" evidence="15">
    <location>
        <begin position="285"/>
        <end position="297"/>
    </location>
</feature>
<feature type="compositionally biased region" description="Basic residues" evidence="15">
    <location>
        <begin position="338"/>
        <end position="349"/>
    </location>
</feature>
<dbReference type="Gene3D" id="3.30.70.2630">
    <property type="match status" value="1"/>
</dbReference>
<feature type="region of interest" description="Disordered" evidence="15">
    <location>
        <begin position="285"/>
        <end position="354"/>
    </location>
</feature>
<evidence type="ECO:0000256" key="10">
    <source>
        <dbReference type="ARBA" id="ARBA00022918"/>
    </source>
</evidence>
<evidence type="ECO:0000256" key="6">
    <source>
        <dbReference type="ARBA" id="ARBA00022695"/>
    </source>
</evidence>
<keyword evidence="11 14" id="KW-0539">Nucleus</keyword>
<evidence type="ECO:0000256" key="3">
    <source>
        <dbReference type="ARBA" id="ARBA00016182"/>
    </source>
</evidence>
<comment type="similarity">
    <text evidence="1 14">Belongs to the reverse transcriptase family. Telomerase subfamily.</text>
</comment>
<dbReference type="InterPro" id="IPR049139">
    <property type="entry name" value="TERT_C"/>
</dbReference>
<keyword evidence="5 14" id="KW-0808">Transferase</keyword>
<evidence type="ECO:0000256" key="15">
    <source>
        <dbReference type="SAM" id="MobiDB-lite"/>
    </source>
</evidence>
<reference evidence="17" key="1">
    <citation type="journal article" date="2012" name="BMC Genomics">
        <title>Insights into the evolution of mammalian telomerase: Platypus TERT shares similarities with genes of birds and other reptiles and localizes on sex chromosomes.</title>
        <authorList>
            <person name="Hrdlickova R."/>
            <person name="Nehyba J."/>
            <person name="Lim S.L."/>
            <person name="Grutzner F."/>
            <person name="Bose H.R.Jr."/>
        </authorList>
    </citation>
    <scope>NUCLEOTIDE SEQUENCE</scope>
</reference>
<evidence type="ECO:0000256" key="11">
    <source>
        <dbReference type="ARBA" id="ARBA00023242"/>
    </source>
</evidence>
<dbReference type="InterPro" id="IPR003545">
    <property type="entry name" value="Telomerase_RT"/>
</dbReference>
<dbReference type="EC" id="2.7.7.49" evidence="2 14"/>
<feature type="compositionally biased region" description="Basic residues" evidence="15">
    <location>
        <begin position="465"/>
        <end position="474"/>
    </location>
</feature>
<evidence type="ECO:0000256" key="8">
    <source>
        <dbReference type="ARBA" id="ARBA00022842"/>
    </source>
</evidence>
<evidence type="ECO:0000256" key="12">
    <source>
        <dbReference type="ARBA" id="ARBA00032044"/>
    </source>
</evidence>
<keyword evidence="9 14" id="KW-0779">Telomere</keyword>
<proteinExistence type="inferred from homology"/>
<dbReference type="EMBL" id="BK008020">
    <property type="protein sequence ID" value="DAA35191.1"/>
    <property type="molecule type" value="Genomic_DNA"/>
</dbReference>
<keyword evidence="8 14" id="KW-0460">Magnesium</keyword>
<dbReference type="SUPFAM" id="SSF56672">
    <property type="entry name" value="DNA/RNA polymerases"/>
    <property type="match status" value="1"/>
</dbReference>
<dbReference type="PANTHER" id="PTHR12066">
    <property type="entry name" value="TELOMERASE REVERSE TRANSCRIPTASE"/>
    <property type="match status" value="1"/>
</dbReference>
<dbReference type="PANTHER" id="PTHR12066:SF0">
    <property type="entry name" value="TELOMERASE REVERSE TRANSCRIPTASE"/>
    <property type="match status" value="1"/>
</dbReference>
<dbReference type="AlphaFoldDB" id="J7SF03"/>
<evidence type="ECO:0000256" key="1">
    <source>
        <dbReference type="ARBA" id="ARBA00008001"/>
    </source>
</evidence>
<evidence type="ECO:0000256" key="13">
    <source>
        <dbReference type="ARBA" id="ARBA00048173"/>
    </source>
</evidence>
<dbReference type="PRINTS" id="PR01365">
    <property type="entry name" value="TELOMERASERT"/>
</dbReference>
<comment type="function">
    <text evidence="14">Telomerase is a ribonucleoprotein enzyme essential for the replication of chromosome termini in most eukaryotes. It elongates telomeres. It is a reverse transcriptase that adds simple sequence repeats to chromosome ends by copying a template sequence within the RNA component of the enzyme.</text>
</comment>
<dbReference type="InterPro" id="IPR000477">
    <property type="entry name" value="RT_dom"/>
</dbReference>
<feature type="region of interest" description="Disordered" evidence="15">
    <location>
        <begin position="465"/>
        <end position="490"/>
    </location>
</feature>
<evidence type="ECO:0000256" key="14">
    <source>
        <dbReference type="RuleBase" id="RU365061"/>
    </source>
</evidence>
<dbReference type="GO" id="GO:0046872">
    <property type="term" value="F:metal ion binding"/>
    <property type="evidence" value="ECO:0007669"/>
    <property type="project" value="UniProtKB-KW"/>
</dbReference>
<protein>
    <recommendedName>
        <fullName evidence="3 14">Telomerase reverse transcriptase</fullName>
        <ecNumber evidence="2 14">2.7.7.49</ecNumber>
    </recommendedName>
    <alternativeName>
        <fullName evidence="12 14">Telomerase catalytic subunit</fullName>
    </alternativeName>
</protein>
<feature type="domain" description="Reverse transcriptase" evidence="16">
    <location>
        <begin position="641"/>
        <end position="960"/>
    </location>
</feature>
<dbReference type="Pfam" id="PF21399">
    <property type="entry name" value="TERT_C"/>
    <property type="match status" value="1"/>
</dbReference>
<evidence type="ECO:0000256" key="9">
    <source>
        <dbReference type="ARBA" id="ARBA00022895"/>
    </source>
</evidence>
<dbReference type="GO" id="GO:0000781">
    <property type="term" value="C:chromosome, telomeric region"/>
    <property type="evidence" value="ECO:0007669"/>
    <property type="project" value="UniProtKB-SubCell"/>
</dbReference>
<sequence length="1170" mass="135314">MTDQQREIEMEALLLKYYRKVFILETFIKTVIVKVNNSIINLNNNPNSRNSGDNLDFVEFLRTTLIATNPDASPISSFKNTGNHFSMKCLLDRVIRKKLNKASQSYVNILTSGQLKDGNIFLKAHLQEALESGFIRNNNIGNFLDKKWDVLLSTIGDEAMLYILENCSIFISLGHLCYLQISGAPITDLPIINDSRTKSYDRDVTKSCIRKLRVKKKHKPTKKSDNGFTKIVNAKSTSTRYGALKRSVDVTDAVEPAKKKARCEERSEVNDGVVNVDDSLFSSSGDNNFNASNTKNGSGMIDDEVNAPADDSSLFASDNANKSQIDNNLNAASDQNVKKRRRKRRKKKNSSTVEESQDFRAYDANVVIDKITILYCHVFTCSFPPKFALKDFEKRKPVDRSMIEKILLKRDIYLDPAMNKSSTLNYPESVWIVLEKSFEMLLKQHAKFKYKWVLESFLSGKMLQKRSRNRHRSKNGAIISSNTPLNSTKNAKKTSLVEKYVPAKKLELFLKVCINKVIPTELLGSEHNKETFCKSVRYLLYSGRFENLTLDQLMFKVKTKCGWMSEIRNNSERLQLLARLHYWLMSSYVMGLIRSYFFVTDSDIYKNKIFFYHKPVWKKICQKAISESQRRGLLKEISKELAESSVSSGKSLGFAKVRFTPKLSSVRMITNMKKKQNLNLRAINWQLDDVRHIILYERSLKPEIMGSSVLSINHTHNLWKKYFLNNYTADGLTNFFFVKTDIKSCFDSISHYKLYSILKRIFDEPKIYQLIKYNQIKLGSHTPYKNTVRAAVEKTVEPFNFKNYAQELVGKKSCMNTIFIDTFNYWQISTEMVLQRLKAHLLGNILQFNGSYYLQMQGISQGSCISSLLCNLYYADMEFKNFSVRSDELLLRQVDDYIFVSKDVERAKIILEKMSAGFVEYSFQINKEKTLTNFKYDAKNRGMCSGTFARSRLPWCGLIIDMKTLEIYSDYSKFAGLSVKYTMSASFSNHPGSAIEKKLLFSVRSKCNSIYFDTTYNSVNTIFLNVYKIFLLLAYKFVYLIRKLPMQNSLEKNKVFFFTVIQNVCIQVTSLLRICARKDKEIKKLLVYVLCLKAFEIKLNKQRAQFNSLLKLIKMELTKLFKIYKNIDFDVQPTYLTSASFIERKCFYEDLESLTSNIDLFPQEFNHILS</sequence>
<name>J7SF03_HELRO</name>
<dbReference type="GO" id="GO:0000723">
    <property type="term" value="P:telomere maintenance"/>
    <property type="evidence" value="ECO:0007669"/>
    <property type="project" value="InterPro"/>
</dbReference>
<dbReference type="Pfam" id="PF00078">
    <property type="entry name" value="RVT_1"/>
    <property type="match status" value="1"/>
</dbReference>
<feature type="compositionally biased region" description="Polar residues" evidence="15">
    <location>
        <begin position="314"/>
        <end position="335"/>
    </location>
</feature>
<dbReference type="SMART" id="SM00975">
    <property type="entry name" value="Telomerase_RBD"/>
    <property type="match status" value="1"/>
</dbReference>
<comment type="miscellaneous">
    <text evidence="17">The sequence shown here is derived from an EMBL/GenBank/DDBJ third party annotation (TPA) entry.</text>
</comment>
<dbReference type="PROSITE" id="PS50878">
    <property type="entry name" value="RT_POL"/>
    <property type="match status" value="1"/>
</dbReference>
<dbReference type="GO" id="GO:0003720">
    <property type="term" value="F:telomerase activity"/>
    <property type="evidence" value="ECO:0007669"/>
    <property type="project" value="InterPro"/>
</dbReference>
<dbReference type="GO" id="GO:0005634">
    <property type="term" value="C:nucleus"/>
    <property type="evidence" value="ECO:0007669"/>
    <property type="project" value="UniProtKB-SubCell"/>
</dbReference>
<comment type="catalytic activity">
    <reaction evidence="13 14">
        <text>DNA(n) + a 2'-deoxyribonucleoside 5'-triphosphate = DNA(n+1) + diphosphate</text>
        <dbReference type="Rhea" id="RHEA:22508"/>
        <dbReference type="Rhea" id="RHEA-COMP:17339"/>
        <dbReference type="Rhea" id="RHEA-COMP:17340"/>
        <dbReference type="ChEBI" id="CHEBI:33019"/>
        <dbReference type="ChEBI" id="CHEBI:61560"/>
        <dbReference type="ChEBI" id="CHEBI:173112"/>
        <dbReference type="EC" id="2.7.7.49"/>
    </reaction>
</comment>
<keyword evidence="7 14" id="KW-0479">Metal-binding</keyword>